<dbReference type="Proteomes" id="UP001330434">
    <property type="component" value="Chromosome"/>
</dbReference>
<evidence type="ECO:0000256" key="1">
    <source>
        <dbReference type="ARBA" id="ARBA00022490"/>
    </source>
</evidence>
<keyword evidence="7 8" id="KW-0012">Acyltransferase</keyword>
<evidence type="ECO:0000256" key="4">
    <source>
        <dbReference type="ARBA" id="ARBA00022679"/>
    </source>
</evidence>
<dbReference type="NCBIfam" id="NF003657">
    <property type="entry name" value="PRK05289.1"/>
    <property type="match status" value="1"/>
</dbReference>
<dbReference type="CDD" id="cd03351">
    <property type="entry name" value="LbH_UDP-GlcNAc_AT"/>
    <property type="match status" value="1"/>
</dbReference>
<dbReference type="InterPro" id="IPR018357">
    <property type="entry name" value="Hexapep_transf_CS"/>
</dbReference>
<dbReference type="InterPro" id="IPR029098">
    <property type="entry name" value="Acetyltransf_C"/>
</dbReference>
<evidence type="ECO:0000256" key="5">
    <source>
        <dbReference type="ARBA" id="ARBA00022737"/>
    </source>
</evidence>
<dbReference type="Gene3D" id="2.160.10.10">
    <property type="entry name" value="Hexapeptide repeat proteins"/>
    <property type="match status" value="1"/>
</dbReference>
<comment type="catalytic activity">
    <reaction evidence="8">
        <text>a (3R)-hydroxyacyl-[ACP] + UDP-N-acetyl-alpha-D-glucosamine = a UDP-3-O-[(3R)-3-hydroxyacyl]-N-acetyl-alpha-D-glucosamine + holo-[ACP]</text>
        <dbReference type="Rhea" id="RHEA:67812"/>
        <dbReference type="Rhea" id="RHEA-COMP:9685"/>
        <dbReference type="Rhea" id="RHEA-COMP:9945"/>
        <dbReference type="ChEBI" id="CHEBI:57705"/>
        <dbReference type="ChEBI" id="CHEBI:64479"/>
        <dbReference type="ChEBI" id="CHEBI:78827"/>
        <dbReference type="ChEBI" id="CHEBI:173225"/>
        <dbReference type="EC" id="2.3.1.129"/>
    </reaction>
</comment>
<keyword evidence="6 8" id="KW-0443">Lipid metabolism</keyword>
<dbReference type="EC" id="2.3.1.129" evidence="8"/>
<dbReference type="EMBL" id="CP133270">
    <property type="protein sequence ID" value="WVX67108.1"/>
    <property type="molecule type" value="Genomic_DNA"/>
</dbReference>
<keyword evidence="2 8" id="KW-0444">Lipid biosynthesis</keyword>
<evidence type="ECO:0000313" key="10">
    <source>
        <dbReference type="EMBL" id="WVX67108.1"/>
    </source>
</evidence>
<keyword evidence="3 8" id="KW-0441">Lipid A biosynthesis</keyword>
<comment type="pathway">
    <text evidence="8">Glycolipid biosynthesis; lipid IV(A) biosynthesis; lipid IV(A) from (3R)-3-hydroxytetradecanoyl-[acyl-carrier-protein] and UDP-N-acetyl-alpha-D-glucosamine: step 1/6.</text>
</comment>
<dbReference type="PIRSF" id="PIRSF000456">
    <property type="entry name" value="UDP-GlcNAc_acltr"/>
    <property type="match status" value="1"/>
</dbReference>
<comment type="similarity">
    <text evidence="8">Belongs to the transferase hexapeptide repeat family. LpxA subfamily.</text>
</comment>
<dbReference type="Pfam" id="PF00132">
    <property type="entry name" value="Hexapep"/>
    <property type="match status" value="2"/>
</dbReference>
<dbReference type="NCBIfam" id="TIGR01852">
    <property type="entry name" value="lipid_A_lpxA"/>
    <property type="match status" value="1"/>
</dbReference>
<comment type="function">
    <text evidence="8">Involved in the biosynthesis of lipid A, a phosphorylated glycolipid that anchors the lipopolysaccharide to the outer membrane of the cell.</text>
</comment>
<dbReference type="Pfam" id="PF13720">
    <property type="entry name" value="Acetyltransf_11"/>
    <property type="match status" value="1"/>
</dbReference>
<dbReference type="InterPro" id="IPR037157">
    <property type="entry name" value="Acetyltransf_C_sf"/>
</dbReference>
<sequence length="283" mass="30875">MTAQIHPTALVDPSAQLGEGVIIGPYSIVGPHVQLGKNVVLRSHVVIEGHVSIGENTQIFPFAVLGQPPQNINYKGEPSRIEIGSNNVIREHVTIHPGTEHGGMVTKIGNNCYFMVSTHVAHDCELGNNIIMANNATIGGHVKVGDFVVIGGLAAIHQFVRIGEHAFIAGTAGVNEDVIPFGAVMTIKSRLGGLNLMGIKRRGFSRNEMHNLRNAYNLLVSDKTINLKDRLKKIEDTYSDCPAVKRLIDFINAEPDRPLCLPSETWDFHETEELENNAASARR</sequence>
<evidence type="ECO:0000256" key="7">
    <source>
        <dbReference type="ARBA" id="ARBA00023315"/>
    </source>
</evidence>
<keyword evidence="5 8" id="KW-0677">Repeat</keyword>
<reference evidence="10 11" key="1">
    <citation type="journal article" date="2024" name="Environ. Microbiol.">
        <title>Novel evolutionary insights on the interactions of the Holosporales (Alphaproteobacteria) with eukaryotic hosts from comparative genomics.</title>
        <authorList>
            <person name="Giovannini M."/>
            <person name="Petroni G."/>
            <person name="Castelli M."/>
        </authorList>
    </citation>
    <scope>NUCLEOTIDE SEQUENCE [LARGE SCALE GENOMIC DNA]</scope>
    <source>
        <strain evidence="10 11">US_Bl 15I1</strain>
    </source>
</reference>
<protein>
    <recommendedName>
        <fullName evidence="8">Acyl-[acyl-carrier-protein]--UDP-N-acetylglucosamine O-acyltransferase</fullName>
        <shortName evidence="8">UDP-N-acetylglucosamine acyltransferase</shortName>
        <ecNumber evidence="8">2.3.1.129</ecNumber>
    </recommendedName>
</protein>
<dbReference type="InterPro" id="IPR010137">
    <property type="entry name" value="Lipid_A_LpxA"/>
</dbReference>
<accession>A0ABZ2C628</accession>
<feature type="domain" description="UDP N-acetylglucosamine O-acyltransferase C-terminal" evidence="9">
    <location>
        <begin position="177"/>
        <end position="257"/>
    </location>
</feature>
<comment type="subunit">
    <text evidence="8">Homotrimer.</text>
</comment>
<organism evidence="10 11">
    <name type="scientific">Candidatus Bealeia paramacronuclearis</name>
    <dbReference type="NCBI Taxonomy" id="1921001"/>
    <lineage>
        <taxon>Bacteria</taxon>
        <taxon>Pseudomonadati</taxon>
        <taxon>Pseudomonadota</taxon>
        <taxon>Alphaproteobacteria</taxon>
        <taxon>Holosporales</taxon>
        <taxon>Holosporaceae</taxon>
        <taxon>Candidatus Bealeia</taxon>
    </lineage>
</organism>
<dbReference type="PROSITE" id="PS00101">
    <property type="entry name" value="HEXAPEP_TRANSFERASES"/>
    <property type="match status" value="1"/>
</dbReference>
<dbReference type="RefSeq" id="WP_331255898.1">
    <property type="nucleotide sequence ID" value="NZ_CP133270.1"/>
</dbReference>
<proteinExistence type="inferred from homology"/>
<dbReference type="InterPro" id="IPR001451">
    <property type="entry name" value="Hexapep"/>
</dbReference>
<evidence type="ECO:0000256" key="3">
    <source>
        <dbReference type="ARBA" id="ARBA00022556"/>
    </source>
</evidence>
<evidence type="ECO:0000256" key="6">
    <source>
        <dbReference type="ARBA" id="ARBA00023098"/>
    </source>
</evidence>
<dbReference type="InterPro" id="IPR011004">
    <property type="entry name" value="Trimer_LpxA-like_sf"/>
</dbReference>
<dbReference type="HAMAP" id="MF_00387">
    <property type="entry name" value="LpxA"/>
    <property type="match status" value="1"/>
</dbReference>
<comment type="subcellular location">
    <subcellularLocation>
        <location evidence="8">Cytoplasm</location>
    </subcellularLocation>
</comment>
<gene>
    <name evidence="8" type="primary">lpxA</name>
    <name evidence="10" type="ORF">Bealeia1_01305</name>
</gene>
<dbReference type="PANTHER" id="PTHR43480:SF1">
    <property type="entry name" value="ACYL-[ACYL-CARRIER-PROTEIN]--UDP-N-ACETYLGLUCOSAMINE O-ACYLTRANSFERASE, MITOCHONDRIAL-RELATED"/>
    <property type="match status" value="1"/>
</dbReference>
<dbReference type="PANTHER" id="PTHR43480">
    <property type="entry name" value="ACYL-[ACYL-CARRIER-PROTEIN]--UDP-N-ACETYLGLUCOSAMINE O-ACYLTRANSFERASE"/>
    <property type="match status" value="1"/>
</dbReference>
<keyword evidence="4 8" id="KW-0808">Transferase</keyword>
<evidence type="ECO:0000313" key="11">
    <source>
        <dbReference type="Proteomes" id="UP001330434"/>
    </source>
</evidence>
<name>A0ABZ2C628_9PROT</name>
<evidence type="ECO:0000256" key="2">
    <source>
        <dbReference type="ARBA" id="ARBA00022516"/>
    </source>
</evidence>
<dbReference type="Gene3D" id="1.20.1180.10">
    <property type="entry name" value="Udp N-acetylglucosamine O-acyltransferase, C-terminal domain"/>
    <property type="match status" value="1"/>
</dbReference>
<evidence type="ECO:0000256" key="8">
    <source>
        <dbReference type="HAMAP-Rule" id="MF_00387"/>
    </source>
</evidence>
<evidence type="ECO:0000259" key="9">
    <source>
        <dbReference type="Pfam" id="PF13720"/>
    </source>
</evidence>
<keyword evidence="1 8" id="KW-0963">Cytoplasm</keyword>
<keyword evidence="11" id="KW-1185">Reference proteome</keyword>
<dbReference type="SUPFAM" id="SSF51161">
    <property type="entry name" value="Trimeric LpxA-like enzymes"/>
    <property type="match status" value="1"/>
</dbReference>